<keyword evidence="16" id="KW-1185">Reference proteome</keyword>
<dbReference type="InterPro" id="IPR050202">
    <property type="entry name" value="Cyt/Deoxycyt_deaminase"/>
</dbReference>
<evidence type="ECO:0000256" key="1">
    <source>
        <dbReference type="ARBA" id="ARBA00001947"/>
    </source>
</evidence>
<evidence type="ECO:0000313" key="16">
    <source>
        <dbReference type="Proteomes" id="UP001371218"/>
    </source>
</evidence>
<comment type="caution">
    <text evidence="15">The sequence shown here is derived from an EMBL/GenBank/DDBJ whole genome shotgun (WGS) entry which is preliminary data.</text>
</comment>
<dbReference type="InterPro" id="IPR016192">
    <property type="entry name" value="APOBEC/CMP_deaminase_Zn-bd"/>
</dbReference>
<dbReference type="InterPro" id="IPR002125">
    <property type="entry name" value="CMP_dCMP_dom"/>
</dbReference>
<evidence type="ECO:0000313" key="15">
    <source>
        <dbReference type="EMBL" id="MEK8034537.1"/>
    </source>
</evidence>
<keyword evidence="6 12" id="KW-0479">Metal-binding</keyword>
<dbReference type="Gene3D" id="3.40.140.10">
    <property type="entry name" value="Cytidine Deaminase, domain 2"/>
    <property type="match status" value="1"/>
</dbReference>
<reference evidence="15 16" key="1">
    <citation type="submission" date="2024-04" db="EMBL/GenBank/DDBJ databases">
        <title>Novel species of the genus Ideonella isolated from streams.</title>
        <authorList>
            <person name="Lu H."/>
        </authorList>
    </citation>
    <scope>NUCLEOTIDE SEQUENCE [LARGE SCALE GENOMIC DNA]</scope>
    <source>
        <strain evidence="15 16">DXS29W</strain>
    </source>
</reference>
<dbReference type="PANTHER" id="PTHR11644:SF2">
    <property type="entry name" value="CYTIDINE DEAMINASE"/>
    <property type="match status" value="1"/>
</dbReference>
<proteinExistence type="inferred from homology"/>
<dbReference type="InterPro" id="IPR016193">
    <property type="entry name" value="Cytidine_deaminase-like"/>
</dbReference>
<keyword evidence="8 12" id="KW-0862">Zinc</keyword>
<evidence type="ECO:0000256" key="12">
    <source>
        <dbReference type="RuleBase" id="RU364006"/>
    </source>
</evidence>
<organism evidence="15 16">
    <name type="scientific">Ideonella lacteola</name>
    <dbReference type="NCBI Taxonomy" id="2984193"/>
    <lineage>
        <taxon>Bacteria</taxon>
        <taxon>Pseudomonadati</taxon>
        <taxon>Pseudomonadota</taxon>
        <taxon>Betaproteobacteria</taxon>
        <taxon>Burkholderiales</taxon>
        <taxon>Sphaerotilaceae</taxon>
        <taxon>Ideonella</taxon>
    </lineage>
</organism>
<dbReference type="EC" id="3.5.4.5" evidence="4 12"/>
<protein>
    <recommendedName>
        <fullName evidence="5 12">Cytidine deaminase</fullName>
        <ecNumber evidence="4 12">3.5.4.5</ecNumber>
    </recommendedName>
    <alternativeName>
        <fullName evidence="9 12">Cytidine aminohydrolase</fullName>
    </alternativeName>
</protein>
<evidence type="ECO:0000256" key="2">
    <source>
        <dbReference type="ARBA" id="ARBA00003949"/>
    </source>
</evidence>
<name>A0ABU9BX32_9BURK</name>
<evidence type="ECO:0000256" key="13">
    <source>
        <dbReference type="SAM" id="MobiDB-lite"/>
    </source>
</evidence>
<dbReference type="PROSITE" id="PS51747">
    <property type="entry name" value="CYT_DCMP_DEAMINASES_2"/>
    <property type="match status" value="1"/>
</dbReference>
<dbReference type="SUPFAM" id="SSF53927">
    <property type="entry name" value="Cytidine deaminase-like"/>
    <property type="match status" value="1"/>
</dbReference>
<dbReference type="Pfam" id="PF00383">
    <property type="entry name" value="dCMP_cyt_deam_1"/>
    <property type="match status" value="1"/>
</dbReference>
<comment type="cofactor">
    <cofactor evidence="1 12">
        <name>Zn(2+)</name>
        <dbReference type="ChEBI" id="CHEBI:29105"/>
    </cofactor>
</comment>
<gene>
    <name evidence="15" type="ORF">AACH06_27220</name>
</gene>
<feature type="domain" description="CMP/dCMP-type deaminase" evidence="14">
    <location>
        <begin position="15"/>
        <end position="142"/>
    </location>
</feature>
<dbReference type="CDD" id="cd01283">
    <property type="entry name" value="cytidine_deaminase"/>
    <property type="match status" value="1"/>
</dbReference>
<accession>A0ABU9BX32</accession>
<feature type="region of interest" description="Disordered" evidence="13">
    <location>
        <begin position="137"/>
        <end position="160"/>
    </location>
</feature>
<feature type="compositionally biased region" description="Polar residues" evidence="13">
    <location>
        <begin position="139"/>
        <end position="154"/>
    </location>
</feature>
<evidence type="ECO:0000256" key="8">
    <source>
        <dbReference type="ARBA" id="ARBA00022833"/>
    </source>
</evidence>
<dbReference type="InterPro" id="IPR006262">
    <property type="entry name" value="Cyt_deam_tetra"/>
</dbReference>
<evidence type="ECO:0000256" key="6">
    <source>
        <dbReference type="ARBA" id="ARBA00022723"/>
    </source>
</evidence>
<comment type="catalytic activity">
    <reaction evidence="10 12">
        <text>2'-deoxycytidine + H2O + H(+) = 2'-deoxyuridine + NH4(+)</text>
        <dbReference type="Rhea" id="RHEA:13433"/>
        <dbReference type="ChEBI" id="CHEBI:15377"/>
        <dbReference type="ChEBI" id="CHEBI:15378"/>
        <dbReference type="ChEBI" id="CHEBI:15698"/>
        <dbReference type="ChEBI" id="CHEBI:16450"/>
        <dbReference type="ChEBI" id="CHEBI:28938"/>
        <dbReference type="EC" id="3.5.4.5"/>
    </reaction>
</comment>
<keyword evidence="7 12" id="KW-0378">Hydrolase</keyword>
<evidence type="ECO:0000256" key="3">
    <source>
        <dbReference type="ARBA" id="ARBA00006576"/>
    </source>
</evidence>
<evidence type="ECO:0000259" key="14">
    <source>
        <dbReference type="PROSITE" id="PS51747"/>
    </source>
</evidence>
<evidence type="ECO:0000256" key="5">
    <source>
        <dbReference type="ARBA" id="ARBA00018266"/>
    </source>
</evidence>
<evidence type="ECO:0000256" key="7">
    <source>
        <dbReference type="ARBA" id="ARBA00022801"/>
    </source>
</evidence>
<dbReference type="NCBIfam" id="NF004064">
    <property type="entry name" value="PRK05578.1"/>
    <property type="match status" value="1"/>
</dbReference>
<dbReference type="PROSITE" id="PS00903">
    <property type="entry name" value="CYT_DCMP_DEAMINASES_1"/>
    <property type="match status" value="1"/>
</dbReference>
<dbReference type="EMBL" id="JBBUTG010000030">
    <property type="protein sequence ID" value="MEK8034537.1"/>
    <property type="molecule type" value="Genomic_DNA"/>
</dbReference>
<dbReference type="NCBIfam" id="TIGR01354">
    <property type="entry name" value="cyt_deam_tetra"/>
    <property type="match status" value="1"/>
</dbReference>
<comment type="function">
    <text evidence="2 12">This enzyme scavenges exogenous and endogenous cytidine and 2'-deoxycytidine for UMP synthesis.</text>
</comment>
<comment type="similarity">
    <text evidence="3 12">Belongs to the cytidine and deoxycytidylate deaminase family.</text>
</comment>
<dbReference type="PANTHER" id="PTHR11644">
    <property type="entry name" value="CYTIDINE DEAMINASE"/>
    <property type="match status" value="1"/>
</dbReference>
<evidence type="ECO:0000256" key="10">
    <source>
        <dbReference type="ARBA" id="ARBA00049252"/>
    </source>
</evidence>
<evidence type="ECO:0000256" key="9">
    <source>
        <dbReference type="ARBA" id="ARBA00032005"/>
    </source>
</evidence>
<dbReference type="RefSeq" id="WP_341428965.1">
    <property type="nucleotide sequence ID" value="NZ_JBBUTG010000030.1"/>
</dbReference>
<evidence type="ECO:0000256" key="4">
    <source>
        <dbReference type="ARBA" id="ARBA00012783"/>
    </source>
</evidence>
<dbReference type="Proteomes" id="UP001371218">
    <property type="component" value="Unassembled WGS sequence"/>
</dbReference>
<comment type="catalytic activity">
    <reaction evidence="11 12">
        <text>cytidine + H2O + H(+) = uridine + NH4(+)</text>
        <dbReference type="Rhea" id="RHEA:16069"/>
        <dbReference type="ChEBI" id="CHEBI:15377"/>
        <dbReference type="ChEBI" id="CHEBI:15378"/>
        <dbReference type="ChEBI" id="CHEBI:16704"/>
        <dbReference type="ChEBI" id="CHEBI:17562"/>
        <dbReference type="ChEBI" id="CHEBI:28938"/>
        <dbReference type="EC" id="3.5.4.5"/>
    </reaction>
</comment>
<sequence length="160" mass="16519">MSEDLDQRAAPLPEAQWHALLEAARGARERAYAPYSHFHVGAALLDEAGRIHAGCNVENAAYPEGVCAEAGALSALVLAGGRRIVAAVVVGAGTEPVTPCGGCRQKLREFGAPSLPVRIADAQGWRGEHTLAALLPSSFGPQNLSTSPLPASQKDSGDAS</sequence>
<dbReference type="GO" id="GO:0004126">
    <property type="term" value="F:cytidine deaminase activity"/>
    <property type="evidence" value="ECO:0007669"/>
    <property type="project" value="UniProtKB-EC"/>
</dbReference>
<evidence type="ECO:0000256" key="11">
    <source>
        <dbReference type="ARBA" id="ARBA00049558"/>
    </source>
</evidence>